<dbReference type="EMBL" id="JACNJD010000151">
    <property type="protein sequence ID" value="MBC8176658.1"/>
    <property type="molecule type" value="Genomic_DNA"/>
</dbReference>
<reference evidence="1 2" key="1">
    <citation type="submission" date="2020-08" db="EMBL/GenBank/DDBJ databases">
        <title>Bridging the membrane lipid divide: bacteria of the FCB group superphylum have the potential to synthesize archaeal ether lipids.</title>
        <authorList>
            <person name="Villanueva L."/>
            <person name="Von Meijenfeldt F.A.B."/>
            <person name="Westbye A.B."/>
            <person name="Yadav S."/>
            <person name="Hopmans E.C."/>
            <person name="Dutilh B.E."/>
            <person name="Sinninghe Damste J.S."/>
        </authorList>
    </citation>
    <scope>NUCLEOTIDE SEQUENCE [LARGE SCALE GENOMIC DNA]</scope>
    <source>
        <strain evidence="1">NIOZ-UU27</strain>
    </source>
</reference>
<dbReference type="AlphaFoldDB" id="A0A8J6MZF9"/>
<evidence type="ECO:0000313" key="2">
    <source>
        <dbReference type="Proteomes" id="UP000650524"/>
    </source>
</evidence>
<gene>
    <name evidence="1" type="ORF">H8E19_04565</name>
</gene>
<evidence type="ECO:0000313" key="1">
    <source>
        <dbReference type="EMBL" id="MBC8176658.1"/>
    </source>
</evidence>
<sequence>MKANKVKKRKDPLEGLIEAANPDVLGKLIKELASDRPEIRRECFEFLKDHVTLAPDEDTVSEAEALFALWWELEPDLSDLDEYGGGDYDLVDHVGDLIYEVYKGLQDRKIPREYRQELLDQVLPYIHSSNAGLDDALYDVAYGACHDEDDLRDLAERFEAIGRDWPLVNARRIYRKIGDHKKYLELRSLRMEFGADYYDLATFYWETGEKDKGIEIAKKGLKEAKGRMDELRSFMMERAQKLDDRSGYIELQFGQATDPLTLNGYQIFKKMCTEKEWGDFEPRMLSILEKARDAERLKIHMFRKEYDKALSLLKKSRYPDLQYGGNEILKIAEELEKMYPEKILSFYMTGLGNLNRSLDRRTYARRALVMAKVRHIWVDVMKTPETWEKFGYEVKEMNRKRPAFQEEFTKALPDWKAL</sequence>
<proteinExistence type="predicted"/>
<comment type="caution">
    <text evidence="1">The sequence shown here is derived from an EMBL/GenBank/DDBJ whole genome shotgun (WGS) entry which is preliminary data.</text>
</comment>
<accession>A0A8J6MZF9</accession>
<organism evidence="1 2">
    <name type="scientific">Candidatus Desulfacyla euxinica</name>
    <dbReference type="NCBI Taxonomy" id="2841693"/>
    <lineage>
        <taxon>Bacteria</taxon>
        <taxon>Deltaproteobacteria</taxon>
        <taxon>Candidatus Desulfacyla</taxon>
    </lineage>
</organism>
<dbReference type="Proteomes" id="UP000650524">
    <property type="component" value="Unassembled WGS sequence"/>
</dbReference>
<name>A0A8J6MZF9_9DELT</name>
<protein>
    <submittedName>
        <fullName evidence="1">Uncharacterized protein</fullName>
    </submittedName>
</protein>